<dbReference type="AlphaFoldDB" id="A0A3B1E1K2"/>
<dbReference type="CDD" id="cd00688">
    <property type="entry name" value="ISOPREN_C2_like"/>
    <property type="match status" value="1"/>
</dbReference>
<accession>A0A3B1E1K2</accession>
<dbReference type="EMBL" id="UOGL01000636">
    <property type="protein sequence ID" value="VAX42250.1"/>
    <property type="molecule type" value="Genomic_DNA"/>
</dbReference>
<organism evidence="1">
    <name type="scientific">hydrothermal vent metagenome</name>
    <dbReference type="NCBI Taxonomy" id="652676"/>
    <lineage>
        <taxon>unclassified sequences</taxon>
        <taxon>metagenomes</taxon>
        <taxon>ecological metagenomes</taxon>
    </lineage>
</organism>
<dbReference type="InterPro" id="IPR008930">
    <property type="entry name" value="Terpenoid_cyclase/PrenylTrfase"/>
</dbReference>
<evidence type="ECO:0008006" key="2">
    <source>
        <dbReference type="Google" id="ProtNLM"/>
    </source>
</evidence>
<proteinExistence type="predicted"/>
<dbReference type="Gene3D" id="1.50.10.20">
    <property type="match status" value="2"/>
</dbReference>
<name>A0A3B1E1K2_9ZZZZ</name>
<evidence type="ECO:0000313" key="1">
    <source>
        <dbReference type="EMBL" id="VAX42250.1"/>
    </source>
</evidence>
<gene>
    <name evidence="1" type="ORF">MNBD_PLANCTO02-3230</name>
</gene>
<sequence length="349" mass="38754">MKRVITIVLAGFLLLCSVTSVQAKRKKKSLKVQASVRKGLDYLARQQRKDGYWEANQGQYRVAMTALAGTAMLAEGSTTNSGRYQKNIKSAVDYLVEMWNPKTGLIGYKNDFRYTYGHGFSMLFLSQVYGEEEDKERREELKKVLAKAVQFSGEAQTNRGGWGYVSAKDGNQFDEGSTCVTQVQGLRACRNAGIPVPKELIDKSRKYIKACTMPDGGIAYSFSSRGSSRPAISAAAVAVMYSAGDEKSKSIKKMLKYCEKNVWPGGGGGRRGGFGGGHFHYMHLYYSQIIYRKGDKQWEKYMKDIGKKILQSQSASGAWQGGHVGPIYTTAICATILQMDNGYLPIYQR</sequence>
<protein>
    <recommendedName>
        <fullName evidence="2">Squalene cyclase C-terminal domain-containing protein</fullName>
    </recommendedName>
</protein>
<dbReference type="SUPFAM" id="SSF48239">
    <property type="entry name" value="Terpenoid cyclases/Protein prenyltransferases"/>
    <property type="match status" value="1"/>
</dbReference>
<reference evidence="1" key="1">
    <citation type="submission" date="2018-06" db="EMBL/GenBank/DDBJ databases">
        <authorList>
            <person name="Zhirakovskaya E."/>
        </authorList>
    </citation>
    <scope>NUCLEOTIDE SEQUENCE</scope>
</reference>